<keyword evidence="2" id="KW-1185">Reference proteome</keyword>
<evidence type="ECO:0000313" key="2">
    <source>
        <dbReference type="Proteomes" id="UP001320148"/>
    </source>
</evidence>
<proteinExistence type="predicted"/>
<protein>
    <submittedName>
        <fullName evidence="1">Uncharacterized protein</fullName>
    </submittedName>
</protein>
<accession>A0ABM7PN53</accession>
<dbReference type="EMBL" id="AP024488">
    <property type="protein sequence ID" value="BCS98952.1"/>
    <property type="molecule type" value="Genomic_DNA"/>
</dbReference>
<gene>
    <name evidence="1" type="ORF">DSLASN_45840</name>
</gene>
<dbReference type="RefSeq" id="WP_236890308.1">
    <property type="nucleotide sequence ID" value="NZ_AP024488.1"/>
</dbReference>
<name>A0ABM7PN53_9BACT</name>
<organism evidence="1 2">
    <name type="scientific">Desulfoluna limicola</name>
    <dbReference type="NCBI Taxonomy" id="2810562"/>
    <lineage>
        <taxon>Bacteria</taxon>
        <taxon>Pseudomonadati</taxon>
        <taxon>Thermodesulfobacteriota</taxon>
        <taxon>Desulfobacteria</taxon>
        <taxon>Desulfobacterales</taxon>
        <taxon>Desulfolunaceae</taxon>
        <taxon>Desulfoluna</taxon>
    </lineage>
</organism>
<sequence>MDIQIGVGIGPIRFGQEEVSVTNHLGLPESREYIEFEDALGDGTKVLGYYGDGLVFNFDSDDDFRLSTIAIREPGHTLYGKDLFGLGKLRVLTHLAQHIDEAPEEEIHSDEDTPDYLLVEYVDQSLFLWFDSDKLVEIEIGYTFHNDEPVWPVVD</sequence>
<evidence type="ECO:0000313" key="1">
    <source>
        <dbReference type="EMBL" id="BCS98952.1"/>
    </source>
</evidence>
<reference evidence="1 2" key="1">
    <citation type="submission" date="2021-02" db="EMBL/GenBank/DDBJ databases">
        <title>Complete genome of Desulfoluna sp. strain ASN36.</title>
        <authorList>
            <person name="Takahashi A."/>
            <person name="Kojima H."/>
            <person name="Fukui M."/>
        </authorList>
    </citation>
    <scope>NUCLEOTIDE SEQUENCE [LARGE SCALE GENOMIC DNA]</scope>
    <source>
        <strain evidence="1 2">ASN36</strain>
    </source>
</reference>
<dbReference type="Proteomes" id="UP001320148">
    <property type="component" value="Chromosome"/>
</dbReference>